<dbReference type="Proteomes" id="UP000555393">
    <property type="component" value="Unassembled WGS sequence"/>
</dbReference>
<evidence type="ECO:0000313" key="2">
    <source>
        <dbReference type="Proteomes" id="UP000555393"/>
    </source>
</evidence>
<protein>
    <submittedName>
        <fullName evidence="1">ACT domain-containing protein</fullName>
    </submittedName>
</protein>
<gene>
    <name evidence="1" type="ORF">FHS77_003045</name>
</gene>
<evidence type="ECO:0000313" key="1">
    <source>
        <dbReference type="EMBL" id="MBB6262470.1"/>
    </source>
</evidence>
<sequence>MLHSTDKIIKHKTGLLNLAEELGNVSKACQMMGLSRDTFYRYKAAVEDGGVAALPWS</sequence>
<dbReference type="EMBL" id="JACIIU010000033">
    <property type="protein sequence ID" value="MBB6262470.1"/>
    <property type="molecule type" value="Genomic_DNA"/>
</dbReference>
<accession>A0A841M092</accession>
<proteinExistence type="predicted"/>
<keyword evidence="2" id="KW-1185">Reference proteome</keyword>
<reference evidence="1 2" key="1">
    <citation type="submission" date="2020-08" db="EMBL/GenBank/DDBJ databases">
        <title>Genomic Encyclopedia of Type Strains, Phase IV (KMG-IV): sequencing the most valuable type-strain genomes for metagenomic binning, comparative biology and taxonomic classification.</title>
        <authorList>
            <person name="Goeker M."/>
        </authorList>
    </citation>
    <scope>NUCLEOTIDE SEQUENCE [LARGE SCALE GENOMIC DNA]</scope>
    <source>
        <strain evidence="1 2">DSM 22336</strain>
    </source>
</reference>
<comment type="caution">
    <text evidence="1">The sequence shown here is derived from an EMBL/GenBank/DDBJ whole genome shotgun (WGS) entry which is preliminary data.</text>
</comment>
<name>A0A841M092_9HYPH</name>
<organism evidence="1 2">
    <name type="scientific">Paenochrobactrum gallinarii</name>
    <dbReference type="NCBI Taxonomy" id="643673"/>
    <lineage>
        <taxon>Bacteria</taxon>
        <taxon>Pseudomonadati</taxon>
        <taxon>Pseudomonadota</taxon>
        <taxon>Alphaproteobacteria</taxon>
        <taxon>Hyphomicrobiales</taxon>
        <taxon>Brucellaceae</taxon>
        <taxon>Paenochrobactrum</taxon>
    </lineage>
</organism>
<dbReference type="Pfam" id="PF13551">
    <property type="entry name" value="HTH_29"/>
    <property type="match status" value="1"/>
</dbReference>
<dbReference type="AlphaFoldDB" id="A0A841M092"/>